<evidence type="ECO:0000313" key="9">
    <source>
        <dbReference type="EMBL" id="CAD9554606.1"/>
    </source>
</evidence>
<keyword evidence="7" id="KW-0812">Transmembrane</keyword>
<dbReference type="Gene3D" id="3.40.50.80">
    <property type="entry name" value="Nucleotide-binding domain of ferredoxin-NADP reductase (FNR) module"/>
    <property type="match status" value="1"/>
</dbReference>
<dbReference type="PANTHER" id="PTHR19370">
    <property type="entry name" value="NADH-CYTOCHROME B5 REDUCTASE"/>
    <property type="match status" value="1"/>
</dbReference>
<evidence type="ECO:0000256" key="2">
    <source>
        <dbReference type="ARBA" id="ARBA00022630"/>
    </source>
</evidence>
<feature type="domain" description="FAD-binding FR-type" evidence="8">
    <location>
        <begin position="36"/>
        <end position="152"/>
    </location>
</feature>
<evidence type="ECO:0000259" key="8">
    <source>
        <dbReference type="PROSITE" id="PS51384"/>
    </source>
</evidence>
<keyword evidence="3 5" id="KW-0274">FAD</keyword>
<feature type="binding site" evidence="5">
    <location>
        <position position="128"/>
    </location>
    <ligand>
        <name>FAD</name>
        <dbReference type="ChEBI" id="CHEBI:57692"/>
    </ligand>
</feature>
<keyword evidence="7" id="KW-1133">Transmembrane helix</keyword>
<dbReference type="PROSITE" id="PS51384">
    <property type="entry name" value="FAD_FR"/>
    <property type="match status" value="1"/>
</dbReference>
<keyword evidence="2 5" id="KW-0285">Flavoprotein</keyword>
<dbReference type="InterPro" id="IPR039261">
    <property type="entry name" value="FNR_nucleotide-bd"/>
</dbReference>
<protein>
    <recommendedName>
        <fullName evidence="8">FAD-binding FR-type domain-containing protein</fullName>
    </recommendedName>
</protein>
<feature type="binding site" evidence="5">
    <location>
        <position position="111"/>
    </location>
    <ligand>
        <name>FAD</name>
        <dbReference type="ChEBI" id="CHEBI:57692"/>
    </ligand>
</feature>
<gene>
    <name evidence="9" type="ORF">BRAN1462_LOCUS20647</name>
</gene>
<sequence>MLSRWAILGLGVAFVFVLYVGWRTWYLSKPGLRSMLFFRPCKLLSKETLVEAAPDRLAVRRFVFALPGGDMGEPDVQLALGEHIKVRGAGLLPFARSYSPVAVRRGEIELVVKIYPADGRGKTPAGVSSHLDSLQEGEEALLSGPYPPPFQRVAREPGRKVGIVAYGVGITEALGVAWGELPRADEVGLLWALRDRSELYAQQELQALQDAGLQVRYHFSREGGGGRLGPQQLREAFPWGPVDSSGKDSEHAQEVRFLVVGTKAMKRETYAMLASAGLPCQRLLKKTFGMRKKTLGMRSVGDSYRQAPACPSEALGGGATPRAKAPEGASDSVCSA</sequence>
<feature type="binding site" evidence="5">
    <location>
        <position position="96"/>
    </location>
    <ligand>
        <name>FAD</name>
        <dbReference type="ChEBI" id="CHEBI:57692"/>
    </ligand>
</feature>
<feature type="binding site" evidence="5">
    <location>
        <position position="98"/>
    </location>
    <ligand>
        <name>FAD</name>
        <dbReference type="ChEBI" id="CHEBI:57692"/>
    </ligand>
</feature>
<name>A0A6V0FRS8_9DINO</name>
<evidence type="ECO:0000256" key="6">
    <source>
        <dbReference type="SAM" id="MobiDB-lite"/>
    </source>
</evidence>
<dbReference type="EMBL" id="HBGW01032690">
    <property type="protein sequence ID" value="CAD9554606.1"/>
    <property type="molecule type" value="Transcribed_RNA"/>
</dbReference>
<dbReference type="InterPro" id="IPR008333">
    <property type="entry name" value="Cbr1-like_FAD-bd_dom"/>
</dbReference>
<reference evidence="9" key="1">
    <citation type="submission" date="2021-01" db="EMBL/GenBank/DDBJ databases">
        <authorList>
            <person name="Corre E."/>
            <person name="Pelletier E."/>
            <person name="Niang G."/>
            <person name="Scheremetjew M."/>
            <person name="Finn R."/>
            <person name="Kale V."/>
            <person name="Holt S."/>
            <person name="Cochrane G."/>
            <person name="Meng A."/>
            <person name="Brown T."/>
            <person name="Cohen L."/>
        </authorList>
    </citation>
    <scope>NUCLEOTIDE SEQUENCE</scope>
    <source>
        <strain evidence="9">RCC3387</strain>
    </source>
</reference>
<dbReference type="InterPro" id="IPR017927">
    <property type="entry name" value="FAD-bd_FR_type"/>
</dbReference>
<keyword evidence="7" id="KW-0472">Membrane</keyword>
<dbReference type="InterPro" id="IPR017938">
    <property type="entry name" value="Riboflavin_synthase-like_b-brl"/>
</dbReference>
<keyword evidence="4" id="KW-0560">Oxidoreductase</keyword>
<dbReference type="Gene3D" id="2.40.30.10">
    <property type="entry name" value="Translation factors"/>
    <property type="match status" value="1"/>
</dbReference>
<dbReference type="GO" id="GO:0071949">
    <property type="term" value="F:FAD binding"/>
    <property type="evidence" value="ECO:0007669"/>
    <property type="project" value="TreeGrafter"/>
</dbReference>
<dbReference type="InterPro" id="IPR001834">
    <property type="entry name" value="CBR-like"/>
</dbReference>
<feature type="binding site" evidence="5">
    <location>
        <position position="113"/>
    </location>
    <ligand>
        <name>FAD</name>
        <dbReference type="ChEBI" id="CHEBI:57692"/>
    </ligand>
</feature>
<evidence type="ECO:0000256" key="5">
    <source>
        <dbReference type="PIRSR" id="PIRSR601834-1"/>
    </source>
</evidence>
<dbReference type="PANTHER" id="PTHR19370:SF185">
    <property type="entry name" value="NADH-CYTOCHROME B5 REDUCTASE"/>
    <property type="match status" value="1"/>
</dbReference>
<dbReference type="SUPFAM" id="SSF52343">
    <property type="entry name" value="Ferredoxin reductase-like, C-terminal NADP-linked domain"/>
    <property type="match status" value="1"/>
</dbReference>
<accession>A0A6V0FRS8</accession>
<evidence type="ECO:0000256" key="4">
    <source>
        <dbReference type="ARBA" id="ARBA00023002"/>
    </source>
</evidence>
<organism evidence="9">
    <name type="scientific">Zooxanthella nutricula</name>
    <dbReference type="NCBI Taxonomy" id="1333877"/>
    <lineage>
        <taxon>Eukaryota</taxon>
        <taxon>Sar</taxon>
        <taxon>Alveolata</taxon>
        <taxon>Dinophyceae</taxon>
        <taxon>Peridiniales</taxon>
        <taxon>Peridiniales incertae sedis</taxon>
        <taxon>Zooxanthella</taxon>
    </lineage>
</organism>
<comment type="cofactor">
    <cofactor evidence="1 5">
        <name>FAD</name>
        <dbReference type="ChEBI" id="CHEBI:57692"/>
    </cofactor>
</comment>
<dbReference type="AlphaFoldDB" id="A0A6V0FRS8"/>
<dbReference type="Pfam" id="PF00970">
    <property type="entry name" value="FAD_binding_6"/>
    <property type="match status" value="1"/>
</dbReference>
<dbReference type="GO" id="GO:0016491">
    <property type="term" value="F:oxidoreductase activity"/>
    <property type="evidence" value="ECO:0007669"/>
    <property type="project" value="UniProtKB-KW"/>
</dbReference>
<feature type="transmembrane region" description="Helical" evidence="7">
    <location>
        <begin position="6"/>
        <end position="26"/>
    </location>
</feature>
<proteinExistence type="predicted"/>
<feature type="binding site" evidence="5">
    <location>
        <position position="171"/>
    </location>
    <ligand>
        <name>FAD</name>
        <dbReference type="ChEBI" id="CHEBI:57692"/>
    </ligand>
</feature>
<evidence type="ECO:0000256" key="1">
    <source>
        <dbReference type="ARBA" id="ARBA00001974"/>
    </source>
</evidence>
<feature type="region of interest" description="Disordered" evidence="6">
    <location>
        <begin position="301"/>
        <end position="336"/>
    </location>
</feature>
<evidence type="ECO:0000256" key="7">
    <source>
        <dbReference type="SAM" id="Phobius"/>
    </source>
</evidence>
<dbReference type="SUPFAM" id="SSF63380">
    <property type="entry name" value="Riboflavin synthase domain-like"/>
    <property type="match status" value="1"/>
</dbReference>
<feature type="binding site" evidence="5">
    <location>
        <position position="127"/>
    </location>
    <ligand>
        <name>FAD</name>
        <dbReference type="ChEBI" id="CHEBI:57692"/>
    </ligand>
</feature>
<evidence type="ECO:0000256" key="3">
    <source>
        <dbReference type="ARBA" id="ARBA00022827"/>
    </source>
</evidence>